<evidence type="ECO:0000313" key="8">
    <source>
        <dbReference type="EMBL" id="URE42170.1"/>
    </source>
</evidence>
<dbReference type="AlphaFoldDB" id="A0A9E7L8T9"/>
<dbReference type="InterPro" id="IPR013221">
    <property type="entry name" value="Mur_ligase_cen"/>
</dbReference>
<feature type="domain" description="Mur ligase central" evidence="7">
    <location>
        <begin position="118"/>
        <end position="269"/>
    </location>
</feature>
<dbReference type="InterPro" id="IPR036565">
    <property type="entry name" value="Mur-like_cat_sf"/>
</dbReference>
<dbReference type="GO" id="GO:0005737">
    <property type="term" value="C:cytoplasm"/>
    <property type="evidence" value="ECO:0007669"/>
    <property type="project" value="TreeGrafter"/>
</dbReference>
<dbReference type="InterPro" id="IPR001645">
    <property type="entry name" value="Folylpolyglutamate_synth"/>
</dbReference>
<name>A0A9E7L8T9_9LILI</name>
<evidence type="ECO:0000256" key="3">
    <source>
        <dbReference type="ARBA" id="ARBA00022723"/>
    </source>
</evidence>
<keyword evidence="9" id="KW-1185">Reference proteome</keyword>
<evidence type="ECO:0000256" key="4">
    <source>
        <dbReference type="ARBA" id="ARBA00022741"/>
    </source>
</evidence>
<keyword evidence="5" id="KW-0067">ATP-binding</keyword>
<dbReference type="NCBIfam" id="TIGR01499">
    <property type="entry name" value="folC"/>
    <property type="match status" value="1"/>
</dbReference>
<dbReference type="InterPro" id="IPR018109">
    <property type="entry name" value="Folylpolyglutamate_synth_CS"/>
</dbReference>
<keyword evidence="6" id="KW-0460">Magnesium</keyword>
<gene>
    <name evidence="8" type="ORF">MUK42_14816</name>
</gene>
<organism evidence="8 9">
    <name type="scientific">Musa troglodytarum</name>
    <name type="common">fe'i banana</name>
    <dbReference type="NCBI Taxonomy" id="320322"/>
    <lineage>
        <taxon>Eukaryota</taxon>
        <taxon>Viridiplantae</taxon>
        <taxon>Streptophyta</taxon>
        <taxon>Embryophyta</taxon>
        <taxon>Tracheophyta</taxon>
        <taxon>Spermatophyta</taxon>
        <taxon>Magnoliopsida</taxon>
        <taxon>Liliopsida</taxon>
        <taxon>Zingiberales</taxon>
        <taxon>Musaceae</taxon>
        <taxon>Musa</taxon>
    </lineage>
</organism>
<comment type="similarity">
    <text evidence="1">Belongs to the folylpolyglutamate synthase family.</text>
</comment>
<dbReference type="PROSITE" id="PS01011">
    <property type="entry name" value="FOLYLPOLYGLU_SYNT_1"/>
    <property type="match status" value="1"/>
</dbReference>
<dbReference type="PANTHER" id="PTHR11136">
    <property type="entry name" value="FOLYLPOLYGLUTAMATE SYNTHASE-RELATED"/>
    <property type="match status" value="1"/>
</dbReference>
<keyword evidence="4" id="KW-0547">Nucleotide-binding</keyword>
<dbReference type="GO" id="GO:0008841">
    <property type="term" value="F:dihydrofolate synthase activity"/>
    <property type="evidence" value="ECO:0007669"/>
    <property type="project" value="TreeGrafter"/>
</dbReference>
<protein>
    <submittedName>
        <fullName evidence="8">Mur ligase middle domain</fullName>
    </submittedName>
</protein>
<dbReference type="GO" id="GO:0046872">
    <property type="term" value="F:metal ion binding"/>
    <property type="evidence" value="ECO:0007669"/>
    <property type="project" value="UniProtKB-KW"/>
</dbReference>
<evidence type="ECO:0000256" key="5">
    <source>
        <dbReference type="ARBA" id="ARBA00022840"/>
    </source>
</evidence>
<dbReference type="SUPFAM" id="SSF53623">
    <property type="entry name" value="MurD-like peptide ligases, catalytic domain"/>
    <property type="match status" value="1"/>
</dbReference>
<evidence type="ECO:0000259" key="7">
    <source>
        <dbReference type="Pfam" id="PF08245"/>
    </source>
</evidence>
<keyword evidence="3" id="KW-0479">Metal-binding</keyword>
<reference evidence="8" key="1">
    <citation type="submission" date="2022-05" db="EMBL/GenBank/DDBJ databases">
        <title>The Musa troglodytarum L. genome provides insights into the mechanism of non-climacteric behaviour and enrichment of carotenoids.</title>
        <authorList>
            <person name="Wang J."/>
        </authorList>
    </citation>
    <scope>NUCLEOTIDE SEQUENCE</scope>
    <source>
        <tissue evidence="8">Leaf</tissue>
    </source>
</reference>
<dbReference type="Gene3D" id="3.40.1190.10">
    <property type="entry name" value="Mur-like, catalytic domain"/>
    <property type="match status" value="1"/>
</dbReference>
<keyword evidence="2 8" id="KW-0436">Ligase</keyword>
<dbReference type="InterPro" id="IPR036615">
    <property type="entry name" value="Mur_ligase_C_dom_sf"/>
</dbReference>
<accession>A0A9E7L8T9</accession>
<dbReference type="Proteomes" id="UP001055439">
    <property type="component" value="Chromosome 9"/>
</dbReference>
<dbReference type="OrthoDB" id="5212574at2759"/>
<evidence type="ECO:0000256" key="1">
    <source>
        <dbReference type="ARBA" id="ARBA00008276"/>
    </source>
</evidence>
<dbReference type="SUPFAM" id="SSF53244">
    <property type="entry name" value="MurD-like peptide ligases, peptide-binding domain"/>
    <property type="match status" value="1"/>
</dbReference>
<dbReference type="EMBL" id="CP097511">
    <property type="protein sequence ID" value="URE42170.1"/>
    <property type="molecule type" value="Genomic_DNA"/>
</dbReference>
<dbReference type="Pfam" id="PF08245">
    <property type="entry name" value="Mur_ligase_M"/>
    <property type="match status" value="1"/>
</dbReference>
<dbReference type="PROSITE" id="PS01012">
    <property type="entry name" value="FOLYLPOLYGLU_SYNT_2"/>
    <property type="match status" value="1"/>
</dbReference>
<dbReference type="GO" id="GO:0005524">
    <property type="term" value="F:ATP binding"/>
    <property type="evidence" value="ECO:0007669"/>
    <property type="project" value="UniProtKB-KW"/>
</dbReference>
<dbReference type="GO" id="GO:0004326">
    <property type="term" value="F:tetrahydrofolylpolyglutamate synthase activity"/>
    <property type="evidence" value="ECO:0007669"/>
    <property type="project" value="InterPro"/>
</dbReference>
<dbReference type="Gene3D" id="3.90.190.20">
    <property type="entry name" value="Mur ligase, C-terminal domain"/>
    <property type="match status" value="1"/>
</dbReference>
<evidence type="ECO:0000256" key="6">
    <source>
        <dbReference type="ARBA" id="ARBA00022842"/>
    </source>
</evidence>
<dbReference type="PANTHER" id="PTHR11136:SF0">
    <property type="entry name" value="DIHYDROFOLATE SYNTHETASE-RELATED"/>
    <property type="match status" value="1"/>
</dbReference>
<sequence>MSSSSLSSAPGFVFKIANREAMQRLATSLRPLRHLGMMGSKPSRSASISSRFKSCAVVPDEPELGEFLDYMEKLKNYETVGVPQGAGTDTDDGFDLGRMRRLLQRLGNPHKQFKAVHIAGTKGKGSTASFISNILREEGYSVGCYTSPHLLSTRERISVGRSGDPVSASLLKKVFCEVKEIIDQSVEQEKGALTHFEVFTALAYLLFSEERVDIAVIEAGLGGARDATNVICSTELAASVITSIGEEHLAALGGSLESIAMAKSGIIKHGCPVYALCCDSSLLMSQVVIGGPFESHIECIIRHKASLMKSMVISACDPGIRKTLKWLRMEEDGKPSQTCDIFITLPNVNLHLLGAHQLQNAVTAACTALCLRDQGWVISEKSIRAGLEKTRLLGRSQFLTQMELSSIGLSGTTILIDGAHTEASAKGLAEVIRMVQPDGVLAFLVAMASDKDHLAFARQLLSGRRPELILLTEVSIAGGRSRIALASTLKEAWTKALLESGADFVDTRIMDDEKAIEDHGSCSLITSDPNKMMLASCENASIVDSVKLADQLLKSRSRDQPALIVVTGSLHVVSSLLAALHH</sequence>
<evidence type="ECO:0000313" key="9">
    <source>
        <dbReference type="Proteomes" id="UP001055439"/>
    </source>
</evidence>
<evidence type="ECO:0000256" key="2">
    <source>
        <dbReference type="ARBA" id="ARBA00022598"/>
    </source>
</evidence>
<proteinExistence type="inferred from homology"/>